<name>A0ABR6DG09_9HYPH</name>
<dbReference type="Pfam" id="PF01894">
    <property type="entry name" value="YjbQ"/>
    <property type="match status" value="1"/>
</dbReference>
<dbReference type="PANTHER" id="PTHR30615:SF8">
    <property type="entry name" value="UPF0047 PROTEIN C4A8.02C"/>
    <property type="match status" value="1"/>
</dbReference>
<evidence type="ECO:0000313" key="3">
    <source>
        <dbReference type="Proteomes" id="UP000565455"/>
    </source>
</evidence>
<dbReference type="RefSeq" id="WP_043358066.1">
    <property type="nucleotide sequence ID" value="NZ_JACJIM010000007.1"/>
</dbReference>
<dbReference type="Gene3D" id="2.60.120.460">
    <property type="entry name" value="YjbQ-like"/>
    <property type="match status" value="1"/>
</dbReference>
<dbReference type="PIRSF" id="PIRSF004681">
    <property type="entry name" value="UCP004681"/>
    <property type="match status" value="1"/>
</dbReference>
<dbReference type="SUPFAM" id="SSF111038">
    <property type="entry name" value="YjbQ-like"/>
    <property type="match status" value="1"/>
</dbReference>
<dbReference type="NCBIfam" id="TIGR00149">
    <property type="entry name" value="TIGR00149_YjbQ"/>
    <property type="match status" value="1"/>
</dbReference>
<comment type="caution">
    <text evidence="2">The sequence shown here is derived from an EMBL/GenBank/DDBJ whole genome shotgun (WGS) entry which is preliminary data.</text>
</comment>
<evidence type="ECO:0000313" key="2">
    <source>
        <dbReference type="EMBL" id="MBA9065044.1"/>
    </source>
</evidence>
<protein>
    <submittedName>
        <fullName evidence="2">Secondary thiamine-phosphate synthase enzyme</fullName>
    </submittedName>
</protein>
<dbReference type="Proteomes" id="UP000565455">
    <property type="component" value="Unassembled WGS sequence"/>
</dbReference>
<evidence type="ECO:0000256" key="1">
    <source>
        <dbReference type="ARBA" id="ARBA00005534"/>
    </source>
</evidence>
<dbReference type="InterPro" id="IPR035917">
    <property type="entry name" value="YjbQ-like_sf"/>
</dbReference>
<reference evidence="2 3" key="1">
    <citation type="submission" date="2020-08" db="EMBL/GenBank/DDBJ databases">
        <title>Genomic Encyclopedia of Type Strains, Phase IV (KMG-IV): sequencing the most valuable type-strain genomes for metagenomic binning, comparative biology and taxonomic classification.</title>
        <authorList>
            <person name="Goeker M."/>
        </authorList>
    </citation>
    <scope>NUCLEOTIDE SEQUENCE [LARGE SCALE GENOMIC DNA]</scope>
    <source>
        <strain evidence="2 3">DSM 5686</strain>
    </source>
</reference>
<dbReference type="EMBL" id="JACJIM010000007">
    <property type="protein sequence ID" value="MBA9065044.1"/>
    <property type="molecule type" value="Genomic_DNA"/>
</dbReference>
<gene>
    <name evidence="2" type="ORF">GGQ91_004456</name>
</gene>
<accession>A0ABR6DG09</accession>
<sequence length="160" mass="16842">MRRGNTRAGTIGPVEALASGAVERHASGRLTIATAGPGFTDFTAAVAAFVRGSGIRDGLVTVFCRHTSASLTIQENADPDVQTDLMTALDGFAPRQAGYVHGAEGPDDMPAHIRTLVTDSALTIPLVDGTLALGTWQGIYLIEHRDRPHRREIVLSALGA</sequence>
<dbReference type="InterPro" id="IPR001602">
    <property type="entry name" value="UPF0047_YjbQ-like"/>
</dbReference>
<proteinExistence type="inferred from homology"/>
<comment type="similarity">
    <text evidence="1">Belongs to the UPF0047 family.</text>
</comment>
<dbReference type="PANTHER" id="PTHR30615">
    <property type="entry name" value="UNCHARACTERIZED PROTEIN YJBQ-RELATED"/>
    <property type="match status" value="1"/>
</dbReference>
<keyword evidence="3" id="KW-1185">Reference proteome</keyword>
<organism evidence="2 3">
    <name type="scientific">Methylobacterium fujisawaense</name>
    <dbReference type="NCBI Taxonomy" id="107400"/>
    <lineage>
        <taxon>Bacteria</taxon>
        <taxon>Pseudomonadati</taxon>
        <taxon>Pseudomonadota</taxon>
        <taxon>Alphaproteobacteria</taxon>
        <taxon>Hyphomicrobiales</taxon>
        <taxon>Methylobacteriaceae</taxon>
        <taxon>Methylobacterium</taxon>
    </lineage>
</organism>
<dbReference type="GeneID" id="96606082"/>